<proteinExistence type="predicted"/>
<feature type="region of interest" description="Disordered" evidence="1">
    <location>
        <begin position="86"/>
        <end position="163"/>
    </location>
</feature>
<protein>
    <recommendedName>
        <fullName evidence="2">Fungal-type protein kinase domain-containing protein</fullName>
    </recommendedName>
</protein>
<sequence length="1286" mass="144670">MLICSTICDYDLFQLHDRWPRNGQPLAIPHLKEPSKDCTLFHLNDPRLEILAGLCTHSSDTLASESGNARKLAIVVVSLAAARRASHPVKVVEHKNDDPEDPRLKAARTPAEKKRRTETSSGSRRTVRGSTSNLKATERSMSQAESTGTKRKRIDDDTDDSEVRLKDMMQRATYGAEMLSHASTVNHAIHLLVIDDVAWVRWYDRQGAIRAESIDFIQDTPRFLVLLAAFQRSSLEDWGSNFALKPQEKYNHSNIKGRGDIWSALATGALRMDRLAVEGMTVRPTKPRILRVPAVSRLYPITALVGREFVKAWLECVQCAFLVRFSRTSFTRQDSPSVRSGNYALWERGVPHSSPSLDKLMVKRRMTADGRTTHSGVTSDWDLAHVEGHSQDNRRHRTGTLPFMALELLCDEYWDGKIERSYHHDLEALIWMLPWAFLRFEYGQEIKGAPLGKWKTTDYNDCDAYKRAFLRTCAYPGRYSPTVSYKDEWMLACSLLFWLSDQAWARDRAFRPPFSSDSDSDSDREEQRPCKPSDTYPVFWSKVEHTCVLQRLAYLRTLIPADMLHPVLNNDIQSEVIRGFSYAQSSQVIQVQSEAEYCQASSLCPPVAPAPPPHSVMRPVTPRGGGGDWDAVNRTYTATSTFDNSMGSSSEAASGGSGPVTLQNMVDNVIQWLEMTVGVGWTTYSYIFSPAASANEMKAKARGTRYCRTAYKPSSARRDIRNYLTTFTCGSRAGDGPGTATFPHFVRACQCDAALNDLRPLDIPHLKDLSKHHILFHLDDPGPGILADTHTDNTGSLASDSYSACKTAIVIASRAAAQRASHYPDTTYEDAWFEIVQTPATKKQRTGTSSGSRPVVQGSTSKATEQPMSRAERAGAKRKRIYDDTGDLEPQIIMLHCALSETSRTSAANPAIHLNSIVWWYDRQGAIQTERIDFIRDLPHLAAFQRFSPEDWGLDLALNPQGKYSHDGAKGRGDIWSTLTTATVRMNRLALEGTAVRSTKPRISRTPAVCQLSPITTLVGREFVEAWLECVRGPFLVHFTLTELHSPRLSFHTCSGHYALWERGAPPHSDPSLANLMVRRRTMADGRTTHSGVMSDWDLAHVEGHPQDNRRHRTGTLPFTALELCDEYRGGEIERSYRHGLEALIWMLPWVFLRFEDGQEIKGAPLGGWKTTDYCACSREKSYFLLFFADPARYSPTASYKDEWMLACYLLFWLNEQTQARIHAYRLSFFNSASASDSNREEQELCRPSDTYSVFWSKAQDACVGQHLGYLRALIPDTLTHPSSLK</sequence>
<feature type="domain" description="Fungal-type protein kinase" evidence="2">
    <location>
        <begin position="1055"/>
        <end position="1151"/>
    </location>
</feature>
<feature type="compositionally biased region" description="Basic and acidic residues" evidence="1">
    <location>
        <begin position="90"/>
        <end position="118"/>
    </location>
</feature>
<dbReference type="Proteomes" id="UP000298327">
    <property type="component" value="Unassembled WGS sequence"/>
</dbReference>
<reference evidence="3 4" key="1">
    <citation type="submission" date="2019-02" db="EMBL/GenBank/DDBJ databases">
        <title>Genome sequencing of the rare red list fungi Dentipellis fragilis.</title>
        <authorList>
            <person name="Buettner E."/>
            <person name="Kellner H."/>
        </authorList>
    </citation>
    <scope>NUCLEOTIDE SEQUENCE [LARGE SCALE GENOMIC DNA]</scope>
    <source>
        <strain evidence="3 4">DSM 105465</strain>
    </source>
</reference>
<gene>
    <name evidence="3" type="ORF">EVG20_g8436</name>
</gene>
<dbReference type="InterPro" id="IPR040976">
    <property type="entry name" value="Pkinase_fungal"/>
</dbReference>
<organism evidence="3 4">
    <name type="scientific">Dentipellis fragilis</name>
    <dbReference type="NCBI Taxonomy" id="205917"/>
    <lineage>
        <taxon>Eukaryota</taxon>
        <taxon>Fungi</taxon>
        <taxon>Dikarya</taxon>
        <taxon>Basidiomycota</taxon>
        <taxon>Agaricomycotina</taxon>
        <taxon>Agaricomycetes</taxon>
        <taxon>Russulales</taxon>
        <taxon>Hericiaceae</taxon>
        <taxon>Dentipellis</taxon>
    </lineage>
</organism>
<accession>A0A4Y9Y7E2</accession>
<dbReference type="Pfam" id="PF17667">
    <property type="entry name" value="Pkinase_fungal"/>
    <property type="match status" value="2"/>
</dbReference>
<keyword evidence="4" id="KW-1185">Reference proteome</keyword>
<feature type="domain" description="Fungal-type protein kinase" evidence="2">
    <location>
        <begin position="359"/>
        <end position="436"/>
    </location>
</feature>
<dbReference type="PANTHER" id="PTHR38248:SF2">
    <property type="entry name" value="FUNK1 11"/>
    <property type="match status" value="1"/>
</dbReference>
<dbReference type="OrthoDB" id="5569250at2759"/>
<dbReference type="EMBL" id="SEOQ01000731">
    <property type="protein sequence ID" value="TFY57703.1"/>
    <property type="molecule type" value="Genomic_DNA"/>
</dbReference>
<evidence type="ECO:0000313" key="3">
    <source>
        <dbReference type="EMBL" id="TFY57703.1"/>
    </source>
</evidence>
<comment type="caution">
    <text evidence="3">The sequence shown here is derived from an EMBL/GenBank/DDBJ whole genome shotgun (WGS) entry which is preliminary data.</text>
</comment>
<name>A0A4Y9Y7E2_9AGAM</name>
<evidence type="ECO:0000259" key="2">
    <source>
        <dbReference type="Pfam" id="PF17667"/>
    </source>
</evidence>
<feature type="compositionally biased region" description="Polar residues" evidence="1">
    <location>
        <begin position="133"/>
        <end position="147"/>
    </location>
</feature>
<feature type="compositionally biased region" description="Low complexity" evidence="1">
    <location>
        <begin position="119"/>
        <end position="132"/>
    </location>
</feature>
<dbReference type="PANTHER" id="PTHR38248">
    <property type="entry name" value="FUNK1 6"/>
    <property type="match status" value="1"/>
</dbReference>
<evidence type="ECO:0000256" key="1">
    <source>
        <dbReference type="SAM" id="MobiDB-lite"/>
    </source>
</evidence>
<feature type="region of interest" description="Disordered" evidence="1">
    <location>
        <begin position="840"/>
        <end position="878"/>
    </location>
</feature>
<feature type="compositionally biased region" description="Polar residues" evidence="1">
    <location>
        <begin position="840"/>
        <end position="867"/>
    </location>
</feature>
<evidence type="ECO:0000313" key="4">
    <source>
        <dbReference type="Proteomes" id="UP000298327"/>
    </source>
</evidence>